<evidence type="ECO:0000313" key="9">
    <source>
        <dbReference type="EMBL" id="KAK8786183.1"/>
    </source>
</evidence>
<sequence length="135" mass="14395">MAAFLISRVCAVKVPQIVKIVQTQSGEGISVTSVLMELMGMTATAAYSYAMRYPFSCDGVPPLGVRSAWGEGLFLMLETALIAALVMRYRGQGGQMVAFTASYACLLALLMGKMVPVPVLWSAQLISLPVIICGK</sequence>
<dbReference type="Gene3D" id="1.20.1280.290">
    <property type="match status" value="1"/>
</dbReference>
<proteinExistence type="inferred from homology"/>
<keyword evidence="5 8" id="KW-1133">Transmembrane helix</keyword>
<dbReference type="AlphaFoldDB" id="A0AAQ4FHC4"/>
<evidence type="ECO:0000256" key="4">
    <source>
        <dbReference type="ARBA" id="ARBA00022737"/>
    </source>
</evidence>
<gene>
    <name evidence="9" type="ORF">V5799_007452</name>
</gene>
<name>A0AAQ4FHC4_AMBAM</name>
<evidence type="ECO:0000313" key="10">
    <source>
        <dbReference type="Proteomes" id="UP001321473"/>
    </source>
</evidence>
<feature type="transmembrane region" description="Helical" evidence="8">
    <location>
        <begin position="96"/>
        <end position="115"/>
    </location>
</feature>
<evidence type="ECO:0000256" key="8">
    <source>
        <dbReference type="SAM" id="Phobius"/>
    </source>
</evidence>
<dbReference type="SMART" id="SM00679">
    <property type="entry name" value="CTNS"/>
    <property type="match status" value="1"/>
</dbReference>
<dbReference type="GO" id="GO:0016020">
    <property type="term" value="C:membrane"/>
    <property type="evidence" value="ECO:0007669"/>
    <property type="project" value="UniProtKB-SubCell"/>
</dbReference>
<evidence type="ECO:0000256" key="1">
    <source>
        <dbReference type="ARBA" id="ARBA00004141"/>
    </source>
</evidence>
<organism evidence="9 10">
    <name type="scientific">Amblyomma americanum</name>
    <name type="common">Lone star tick</name>
    <dbReference type="NCBI Taxonomy" id="6943"/>
    <lineage>
        <taxon>Eukaryota</taxon>
        <taxon>Metazoa</taxon>
        <taxon>Ecdysozoa</taxon>
        <taxon>Arthropoda</taxon>
        <taxon>Chelicerata</taxon>
        <taxon>Arachnida</taxon>
        <taxon>Acari</taxon>
        <taxon>Parasitiformes</taxon>
        <taxon>Ixodida</taxon>
        <taxon>Ixodoidea</taxon>
        <taxon>Ixodidae</taxon>
        <taxon>Amblyomminae</taxon>
        <taxon>Amblyomma</taxon>
    </lineage>
</organism>
<dbReference type="Pfam" id="PF04193">
    <property type="entry name" value="PQ-loop"/>
    <property type="match status" value="1"/>
</dbReference>
<feature type="non-terminal residue" evidence="9">
    <location>
        <position position="135"/>
    </location>
</feature>
<protein>
    <submittedName>
        <fullName evidence="9">Uncharacterized protein</fullName>
    </submittedName>
</protein>
<dbReference type="Proteomes" id="UP001321473">
    <property type="component" value="Unassembled WGS sequence"/>
</dbReference>
<keyword evidence="6 8" id="KW-0472">Membrane</keyword>
<feature type="transmembrane region" description="Helical" evidence="8">
    <location>
        <begin position="69"/>
        <end position="89"/>
    </location>
</feature>
<evidence type="ECO:0000256" key="6">
    <source>
        <dbReference type="ARBA" id="ARBA00023136"/>
    </source>
</evidence>
<keyword evidence="2" id="KW-0813">Transport</keyword>
<comment type="subcellular location">
    <subcellularLocation>
        <location evidence="1">Membrane</location>
        <topology evidence="1">Multi-pass membrane protein</topology>
    </subcellularLocation>
</comment>
<comment type="caution">
    <text evidence="9">The sequence shown here is derived from an EMBL/GenBank/DDBJ whole genome shotgun (WGS) entry which is preliminary data.</text>
</comment>
<dbReference type="InterPro" id="IPR006603">
    <property type="entry name" value="PQ-loop_rpt"/>
</dbReference>
<dbReference type="GO" id="GO:0009312">
    <property type="term" value="P:oligosaccharide biosynthetic process"/>
    <property type="evidence" value="ECO:0007669"/>
    <property type="project" value="TreeGrafter"/>
</dbReference>
<evidence type="ECO:0000256" key="7">
    <source>
        <dbReference type="ARBA" id="ARBA00038475"/>
    </source>
</evidence>
<accession>A0AAQ4FHC4</accession>
<evidence type="ECO:0000256" key="2">
    <source>
        <dbReference type="ARBA" id="ARBA00022448"/>
    </source>
</evidence>
<comment type="similarity">
    <text evidence="7">Belongs to the MPDU1 (TC 2.A.43.3) family.</text>
</comment>
<evidence type="ECO:0000256" key="3">
    <source>
        <dbReference type="ARBA" id="ARBA00022692"/>
    </source>
</evidence>
<keyword evidence="3 8" id="KW-0812">Transmembrane</keyword>
<dbReference type="InterPro" id="IPR016817">
    <property type="entry name" value="MannP-dilichol_defect-1"/>
</dbReference>
<dbReference type="PANTHER" id="PTHR12226:SF2">
    <property type="entry name" value="MANNOSE-P-DOLICHOL UTILIZATION DEFECT 1 PROTEIN"/>
    <property type="match status" value="1"/>
</dbReference>
<dbReference type="EMBL" id="JARKHS020002915">
    <property type="protein sequence ID" value="KAK8786183.1"/>
    <property type="molecule type" value="Genomic_DNA"/>
</dbReference>
<dbReference type="PANTHER" id="PTHR12226">
    <property type="entry name" value="MANNOSE-P-DOLICHOL UTILIZATION DEFECT 1 LEC35 -RELATED"/>
    <property type="match status" value="1"/>
</dbReference>
<reference evidence="9 10" key="1">
    <citation type="journal article" date="2023" name="Arcadia Sci">
        <title>De novo assembly of a long-read Amblyomma americanum tick genome.</title>
        <authorList>
            <person name="Chou S."/>
            <person name="Poskanzer K.E."/>
            <person name="Rollins M."/>
            <person name="Thuy-Boun P.S."/>
        </authorList>
    </citation>
    <scope>NUCLEOTIDE SEQUENCE [LARGE SCALE GENOMIC DNA]</scope>
    <source>
        <strain evidence="9">F_SG_1</strain>
        <tissue evidence="9">Salivary glands</tissue>
    </source>
</reference>
<keyword evidence="4" id="KW-0677">Repeat</keyword>
<keyword evidence="10" id="KW-1185">Reference proteome</keyword>
<evidence type="ECO:0000256" key="5">
    <source>
        <dbReference type="ARBA" id="ARBA00022989"/>
    </source>
</evidence>
<feature type="transmembrane region" description="Helical" evidence="8">
    <location>
        <begin position="29"/>
        <end position="49"/>
    </location>
</feature>